<accession>A0A381X2Z2</accession>
<dbReference type="EMBL" id="UINC01013569">
    <property type="protein sequence ID" value="SVA58537.1"/>
    <property type="molecule type" value="Genomic_DNA"/>
</dbReference>
<evidence type="ECO:0000313" key="1">
    <source>
        <dbReference type="EMBL" id="SVA58537.1"/>
    </source>
</evidence>
<proteinExistence type="predicted"/>
<gene>
    <name evidence="1" type="ORF">METZ01_LOCUS111391</name>
</gene>
<organism evidence="1">
    <name type="scientific">marine metagenome</name>
    <dbReference type="NCBI Taxonomy" id="408172"/>
    <lineage>
        <taxon>unclassified sequences</taxon>
        <taxon>metagenomes</taxon>
        <taxon>ecological metagenomes</taxon>
    </lineage>
</organism>
<dbReference type="AlphaFoldDB" id="A0A381X2Z2"/>
<reference evidence="1" key="1">
    <citation type="submission" date="2018-05" db="EMBL/GenBank/DDBJ databases">
        <authorList>
            <person name="Lanie J.A."/>
            <person name="Ng W.-L."/>
            <person name="Kazmierczak K.M."/>
            <person name="Andrzejewski T.M."/>
            <person name="Davidsen T.M."/>
            <person name="Wayne K.J."/>
            <person name="Tettelin H."/>
            <person name="Glass J.I."/>
            <person name="Rusch D."/>
            <person name="Podicherti R."/>
            <person name="Tsui H.-C.T."/>
            <person name="Winkler M.E."/>
        </authorList>
    </citation>
    <scope>NUCLEOTIDE SEQUENCE</scope>
</reference>
<protein>
    <submittedName>
        <fullName evidence="1">Uncharacterized protein</fullName>
    </submittedName>
</protein>
<sequence length="44" mass="5221">MENIVNIINKKPRWTGSSMAMTYINIRQYVLIHTYFNKKGLYLG</sequence>
<name>A0A381X2Z2_9ZZZZ</name>